<dbReference type="InterPro" id="IPR029062">
    <property type="entry name" value="Class_I_gatase-like"/>
</dbReference>
<dbReference type="PANTHER" id="PTHR40469:SF2">
    <property type="entry name" value="GALACTOSE-BINDING DOMAIN-LIKE SUPERFAMILY PROTEIN"/>
    <property type="match status" value="1"/>
</dbReference>
<dbReference type="Proteomes" id="UP000013909">
    <property type="component" value="Unassembled WGS sequence"/>
</dbReference>
<evidence type="ECO:0000313" key="4">
    <source>
        <dbReference type="Proteomes" id="UP000013909"/>
    </source>
</evidence>
<dbReference type="AlphaFoldDB" id="R7ZTU6"/>
<comment type="caution">
    <text evidence="3">The sequence shown here is derived from an EMBL/GenBank/DDBJ whole genome shotgun (WGS) entry which is preliminary data.</text>
</comment>
<feature type="chain" id="PRO_5004461919" evidence="1">
    <location>
        <begin position="24"/>
        <end position="279"/>
    </location>
</feature>
<feature type="signal peptide" evidence="1">
    <location>
        <begin position="1"/>
        <end position="23"/>
    </location>
</feature>
<evidence type="ECO:0000256" key="1">
    <source>
        <dbReference type="SAM" id="SignalP"/>
    </source>
</evidence>
<dbReference type="SUPFAM" id="SSF52317">
    <property type="entry name" value="Class I glutamine amidotransferase-like"/>
    <property type="match status" value="1"/>
</dbReference>
<keyword evidence="3" id="KW-0378">Hydrolase</keyword>
<gene>
    <name evidence="3" type="ORF">ADIS_2075</name>
</gene>
<feature type="domain" description="ThuA-like" evidence="2">
    <location>
        <begin position="31"/>
        <end position="253"/>
    </location>
</feature>
<reference evidence="3 4" key="1">
    <citation type="submission" date="2013-02" db="EMBL/GenBank/DDBJ databases">
        <title>A novel strain isolated from Lonar lake, Maharashtra, India.</title>
        <authorList>
            <person name="Singh A."/>
        </authorList>
    </citation>
    <scope>NUCLEOTIDE SEQUENCE [LARGE SCALE GENOMIC DNA]</scope>
    <source>
        <strain evidence="3 4">AK24</strain>
    </source>
</reference>
<proteinExistence type="predicted"/>
<dbReference type="STRING" id="1232681.ADIS_2075"/>
<name>R7ZTU6_9BACT</name>
<dbReference type="InterPro" id="IPR029010">
    <property type="entry name" value="ThuA-like"/>
</dbReference>
<dbReference type="RefSeq" id="WP_010854213.1">
    <property type="nucleotide sequence ID" value="NZ_AQHR01000056.1"/>
</dbReference>
<sequence>MNQIKTLLLTLSLLVWGALGSYADDTLKGKKVLVYTKNGEGFVHDNIPYAVESVKRLGKAHGFDVEVSDDPVIFTEGYLKDVDFMVFTSTNNEVFDTDEQRLAFRRYMQAGGGLVGIHSVVGTERKWEWFKMMIGGRFVWHPRFQRFRINKLDHAHPSMEGVPNVWEKEDECYLMHELYPGIRVIMAHDLESLNKDQEERVRELAGNFGRYYPAVWHQDFDGGVVWVTALGHHIKDYEDPDFVNHLYQGMKYVAGKIDKRDYSKSYATDRDTPVRFLNN</sequence>
<dbReference type="OrthoDB" id="9816308at2"/>
<dbReference type="Gene3D" id="3.40.50.880">
    <property type="match status" value="1"/>
</dbReference>
<protein>
    <submittedName>
        <fullName evidence="3">Glycosyl hydrolase</fullName>
    </submittedName>
</protein>
<evidence type="ECO:0000313" key="3">
    <source>
        <dbReference type="EMBL" id="EON77424.1"/>
    </source>
</evidence>
<accession>R7ZTU6</accession>
<dbReference type="Pfam" id="PF06283">
    <property type="entry name" value="ThuA"/>
    <property type="match status" value="1"/>
</dbReference>
<keyword evidence="4" id="KW-1185">Reference proteome</keyword>
<dbReference type="EMBL" id="AQHR01000056">
    <property type="protein sequence ID" value="EON77424.1"/>
    <property type="molecule type" value="Genomic_DNA"/>
</dbReference>
<keyword evidence="1" id="KW-0732">Signal</keyword>
<dbReference type="PANTHER" id="PTHR40469">
    <property type="entry name" value="SECRETED GLYCOSYL HYDROLASE"/>
    <property type="match status" value="1"/>
</dbReference>
<organism evidence="3 4">
    <name type="scientific">Lunatimonas lonarensis</name>
    <dbReference type="NCBI Taxonomy" id="1232681"/>
    <lineage>
        <taxon>Bacteria</taxon>
        <taxon>Pseudomonadati</taxon>
        <taxon>Bacteroidota</taxon>
        <taxon>Cytophagia</taxon>
        <taxon>Cytophagales</taxon>
        <taxon>Cyclobacteriaceae</taxon>
    </lineage>
</organism>
<dbReference type="GO" id="GO:0016787">
    <property type="term" value="F:hydrolase activity"/>
    <property type="evidence" value="ECO:0007669"/>
    <property type="project" value="UniProtKB-KW"/>
</dbReference>
<evidence type="ECO:0000259" key="2">
    <source>
        <dbReference type="Pfam" id="PF06283"/>
    </source>
</evidence>